<dbReference type="RefSeq" id="XP_030984178.1">
    <property type="nucleotide sequence ID" value="XM_031124891.1"/>
</dbReference>
<name>A0A6P8BAG3_PYRGI</name>
<keyword evidence="1" id="KW-1185">Reference proteome</keyword>
<protein>
    <submittedName>
        <fullName evidence="2">Uncharacterized protein</fullName>
    </submittedName>
</protein>
<dbReference type="Proteomes" id="UP000515153">
    <property type="component" value="Unplaced"/>
</dbReference>
<reference evidence="2" key="2">
    <citation type="submission" date="2019-10" db="EMBL/GenBank/DDBJ databases">
        <authorList>
            <consortium name="NCBI Genome Project"/>
        </authorList>
    </citation>
    <scope>NUCLEOTIDE SEQUENCE</scope>
    <source>
        <strain evidence="2">NI907</strain>
    </source>
</reference>
<dbReference type="GeneID" id="41959800"/>
<organism evidence="1 2">
    <name type="scientific">Pyricularia grisea</name>
    <name type="common">Crabgrass-specific blast fungus</name>
    <name type="synonym">Magnaporthe grisea</name>
    <dbReference type="NCBI Taxonomy" id="148305"/>
    <lineage>
        <taxon>Eukaryota</taxon>
        <taxon>Fungi</taxon>
        <taxon>Dikarya</taxon>
        <taxon>Ascomycota</taxon>
        <taxon>Pezizomycotina</taxon>
        <taxon>Sordariomycetes</taxon>
        <taxon>Sordariomycetidae</taxon>
        <taxon>Magnaporthales</taxon>
        <taxon>Pyriculariaceae</taxon>
        <taxon>Pyricularia</taxon>
    </lineage>
</organism>
<accession>A0A6P8BAG3</accession>
<reference evidence="2" key="3">
    <citation type="submission" date="2025-08" db="UniProtKB">
        <authorList>
            <consortium name="RefSeq"/>
        </authorList>
    </citation>
    <scope>IDENTIFICATION</scope>
    <source>
        <strain evidence="2">NI907</strain>
    </source>
</reference>
<dbReference type="AlphaFoldDB" id="A0A6P8BAG3"/>
<evidence type="ECO:0000313" key="1">
    <source>
        <dbReference type="Proteomes" id="UP000515153"/>
    </source>
</evidence>
<evidence type="ECO:0000313" key="2">
    <source>
        <dbReference type="RefSeq" id="XP_030984178.1"/>
    </source>
</evidence>
<proteinExistence type="predicted"/>
<reference evidence="2" key="1">
    <citation type="journal article" date="2019" name="Mol. Biol. Evol.">
        <title>Blast fungal genomes show frequent chromosomal changes, gene gains and losses, and effector gene turnover.</title>
        <authorList>
            <person name="Gomez Luciano L.B."/>
            <person name="Jason Tsai I."/>
            <person name="Chuma I."/>
            <person name="Tosa Y."/>
            <person name="Chen Y.H."/>
            <person name="Li J.Y."/>
            <person name="Li M.Y."/>
            <person name="Jade Lu M.Y."/>
            <person name="Nakayashiki H."/>
            <person name="Li W.H."/>
        </authorList>
    </citation>
    <scope>NUCLEOTIDE SEQUENCE</scope>
    <source>
        <strain evidence="2">NI907</strain>
    </source>
</reference>
<sequence length="337" mass="35873">MGRKAILVNAPDAGDISLGRLVVLVNRGPVVFEHEVPTIVYHDGIPIDVLVGGSPPRDFCRIQLAGLRLLGEVVGAGEFIILCERGPLAHVFRLLLHLYRVVGELCADDVDRILRVGRLPKHGVLVLVVQAPDVANLVRHGADEARPALHGAQVRVDVHLGPNVVGGCVDRLDAQGGVAGRGLDSRLLVVGSDAHDEDLVAVLVPGAGRARVRHLRVLVHARGEPGRLPHVGCLDKVRVQVASGRLGLVAVLDGLVWPWFGVAKVGVDGQVALLDGEVAPDQSILDSVPGRVGLDHHVAFVDVPELRLPGCASALNGMHSREDREEDGVRCEQHAFC</sequence>
<dbReference type="KEGG" id="pgri:PgNI_04850"/>
<gene>
    <name evidence="2" type="ORF">PgNI_04850</name>
</gene>